<dbReference type="EMBL" id="JAEUBD010001178">
    <property type="protein sequence ID" value="KAH3664548.1"/>
    <property type="molecule type" value="Genomic_DNA"/>
</dbReference>
<name>A0A9P8T356_9ASCO</name>
<accession>A0A9P8T356</accession>
<evidence type="ECO:0000313" key="1">
    <source>
        <dbReference type="EMBL" id="KAH3664548.1"/>
    </source>
</evidence>
<comment type="caution">
    <text evidence="1">The sequence shown here is derived from an EMBL/GenBank/DDBJ whole genome shotgun (WGS) entry which is preliminary data.</text>
</comment>
<proteinExistence type="predicted"/>
<evidence type="ECO:0000313" key="2">
    <source>
        <dbReference type="Proteomes" id="UP000788993"/>
    </source>
</evidence>
<dbReference type="AlphaFoldDB" id="A0A9P8T356"/>
<gene>
    <name evidence="1" type="ORF">OGATHE_003363</name>
</gene>
<reference evidence="1" key="1">
    <citation type="journal article" date="2021" name="Open Biol.">
        <title>Shared evolutionary footprints suggest mitochondrial oxidative damage underlies multiple complex I losses in fungi.</title>
        <authorList>
            <person name="Schikora-Tamarit M.A."/>
            <person name="Marcet-Houben M."/>
            <person name="Nosek J."/>
            <person name="Gabaldon T."/>
        </authorList>
    </citation>
    <scope>NUCLEOTIDE SEQUENCE</scope>
    <source>
        <strain evidence="1">NCAIM Y.01608</strain>
    </source>
</reference>
<organism evidence="1 2">
    <name type="scientific">Ogataea polymorpha</name>
    <dbReference type="NCBI Taxonomy" id="460523"/>
    <lineage>
        <taxon>Eukaryota</taxon>
        <taxon>Fungi</taxon>
        <taxon>Dikarya</taxon>
        <taxon>Ascomycota</taxon>
        <taxon>Saccharomycotina</taxon>
        <taxon>Pichiomycetes</taxon>
        <taxon>Pichiales</taxon>
        <taxon>Pichiaceae</taxon>
        <taxon>Ogataea</taxon>
    </lineage>
</organism>
<dbReference type="Proteomes" id="UP000788993">
    <property type="component" value="Unassembled WGS sequence"/>
</dbReference>
<protein>
    <submittedName>
        <fullName evidence="1">Uncharacterized protein</fullName>
    </submittedName>
</protein>
<keyword evidence="2" id="KW-1185">Reference proteome</keyword>
<reference evidence="1" key="2">
    <citation type="submission" date="2021-01" db="EMBL/GenBank/DDBJ databases">
        <authorList>
            <person name="Schikora-Tamarit M.A."/>
        </authorList>
    </citation>
    <scope>NUCLEOTIDE SEQUENCE</scope>
    <source>
        <strain evidence="1">NCAIM Y.01608</strain>
    </source>
</reference>
<sequence>MSFAVRELAENLLFTPTDMSNSGDEFSGTTSTFPIFCGGPFWRVDEARERVLIEEFSLVLLGELRAATLSTSGPFAVSSPSGIELTGLCDKLPDLLRDTEFDGDARPAALFPGDCTCSLPCSDPDLDLFVWAWESGKLLCLSEFRGLVGNSASLCSELLLLPEFDPPRAFAGDPFN</sequence>